<evidence type="ECO:0000313" key="2">
    <source>
        <dbReference type="Proteomes" id="UP001374584"/>
    </source>
</evidence>
<accession>A0AAN9KYM2</accession>
<dbReference type="Proteomes" id="UP001374584">
    <property type="component" value="Unassembled WGS sequence"/>
</dbReference>
<name>A0AAN9KYM2_PHACN</name>
<evidence type="ECO:0000313" key="1">
    <source>
        <dbReference type="EMBL" id="KAK7326265.1"/>
    </source>
</evidence>
<comment type="caution">
    <text evidence="1">The sequence shown here is derived from an EMBL/GenBank/DDBJ whole genome shotgun (WGS) entry which is preliminary data.</text>
</comment>
<dbReference type="EMBL" id="JAYMYR010000071">
    <property type="protein sequence ID" value="KAK7326265.1"/>
    <property type="molecule type" value="Genomic_DNA"/>
</dbReference>
<proteinExistence type="predicted"/>
<gene>
    <name evidence="1" type="ORF">VNO80_33081</name>
</gene>
<sequence length="326" mass="35799">MEFETVSLGLLARTHLKVVKPSINLKLIPRKAAATNEDSSSEPSFELHSAVRELCLSQSRDERSSTGKAGFASYVADRYSAILSRLIPDIEPYLDQPNCLTFLSHHSYPLSFLFLKVNLFSTLGFSHPSSTQEGKRITNFHCQSPNGLKHLIASKTRKCNKNRDQLPSQSDACLALSNSPVSQASQADHLVQGFQSEYFQQNVCLDRASNHLDPMIHLQHAESPVRKVFQENGCTDSRCDSGSVKKAASSILRAASKGEKACFSELGHMPGKESEVYDAEPTSLTDYSATARGDSARLANSILVRYGSCWVSPSLLNFPRSSARAV</sequence>
<organism evidence="1 2">
    <name type="scientific">Phaseolus coccineus</name>
    <name type="common">Scarlet runner bean</name>
    <name type="synonym">Phaseolus multiflorus</name>
    <dbReference type="NCBI Taxonomy" id="3886"/>
    <lineage>
        <taxon>Eukaryota</taxon>
        <taxon>Viridiplantae</taxon>
        <taxon>Streptophyta</taxon>
        <taxon>Embryophyta</taxon>
        <taxon>Tracheophyta</taxon>
        <taxon>Spermatophyta</taxon>
        <taxon>Magnoliopsida</taxon>
        <taxon>eudicotyledons</taxon>
        <taxon>Gunneridae</taxon>
        <taxon>Pentapetalae</taxon>
        <taxon>rosids</taxon>
        <taxon>fabids</taxon>
        <taxon>Fabales</taxon>
        <taxon>Fabaceae</taxon>
        <taxon>Papilionoideae</taxon>
        <taxon>50 kb inversion clade</taxon>
        <taxon>NPAAA clade</taxon>
        <taxon>indigoferoid/millettioid clade</taxon>
        <taxon>Phaseoleae</taxon>
        <taxon>Phaseolus</taxon>
    </lineage>
</organism>
<keyword evidence="2" id="KW-1185">Reference proteome</keyword>
<reference evidence="1 2" key="1">
    <citation type="submission" date="2024-01" db="EMBL/GenBank/DDBJ databases">
        <title>The genomes of 5 underutilized Papilionoideae crops provide insights into root nodulation and disease resistanc.</title>
        <authorList>
            <person name="Jiang F."/>
        </authorList>
    </citation>
    <scope>NUCLEOTIDE SEQUENCE [LARGE SCALE GENOMIC DNA]</scope>
    <source>
        <strain evidence="1">JINMINGXINNONG_FW02</strain>
        <tissue evidence="1">Leaves</tissue>
    </source>
</reference>
<protein>
    <submittedName>
        <fullName evidence="1">Uncharacterized protein</fullName>
    </submittedName>
</protein>
<dbReference type="AlphaFoldDB" id="A0AAN9KYM2"/>